<comment type="caution">
    <text evidence="2">The sequence shown here is derived from an EMBL/GenBank/DDBJ whole genome shotgun (WGS) entry which is preliminary data.</text>
</comment>
<feature type="signal peptide" evidence="1">
    <location>
        <begin position="1"/>
        <end position="18"/>
    </location>
</feature>
<dbReference type="Proteomes" id="UP000292927">
    <property type="component" value="Unassembled WGS sequence"/>
</dbReference>
<evidence type="ECO:0000313" key="3">
    <source>
        <dbReference type="Proteomes" id="UP000292927"/>
    </source>
</evidence>
<name>A0A4V2F7U3_9FIRM</name>
<organism evidence="2 3">
    <name type="scientific">Cuneatibacter caecimuris</name>
    <dbReference type="NCBI Taxonomy" id="1796618"/>
    <lineage>
        <taxon>Bacteria</taxon>
        <taxon>Bacillati</taxon>
        <taxon>Bacillota</taxon>
        <taxon>Clostridia</taxon>
        <taxon>Lachnospirales</taxon>
        <taxon>Lachnospiraceae</taxon>
        <taxon>Cuneatibacter</taxon>
    </lineage>
</organism>
<dbReference type="AlphaFoldDB" id="A0A4V2F7U3"/>
<dbReference type="PROSITE" id="PS51257">
    <property type="entry name" value="PROKAR_LIPOPROTEIN"/>
    <property type="match status" value="1"/>
</dbReference>
<feature type="chain" id="PRO_5038699323" evidence="1">
    <location>
        <begin position="19"/>
        <end position="156"/>
    </location>
</feature>
<evidence type="ECO:0000313" key="2">
    <source>
        <dbReference type="EMBL" id="RZT01029.1"/>
    </source>
</evidence>
<reference evidence="2 3" key="1">
    <citation type="submission" date="2019-02" db="EMBL/GenBank/DDBJ databases">
        <title>Genomic Encyclopedia of Type Strains, Phase IV (KMG-IV): sequencing the most valuable type-strain genomes for metagenomic binning, comparative biology and taxonomic classification.</title>
        <authorList>
            <person name="Goeker M."/>
        </authorList>
    </citation>
    <scope>NUCLEOTIDE SEQUENCE [LARGE SCALE GENOMIC DNA]</scope>
    <source>
        <strain evidence="2 3">DSM 29486</strain>
    </source>
</reference>
<keyword evidence="3" id="KW-1185">Reference proteome</keyword>
<dbReference type="OrthoDB" id="1828164at2"/>
<dbReference type="InterPro" id="IPR025648">
    <property type="entry name" value="DUF4358"/>
</dbReference>
<protein>
    <submittedName>
        <fullName evidence="2">Uncharacterized protein DUF4358</fullName>
    </submittedName>
</protein>
<dbReference type="RefSeq" id="WP_130434555.1">
    <property type="nucleotide sequence ID" value="NZ_SGXF01000002.1"/>
</dbReference>
<dbReference type="Pfam" id="PF14270">
    <property type="entry name" value="DUF4358"/>
    <property type="match status" value="1"/>
</dbReference>
<keyword evidence="1" id="KW-0732">Signal</keyword>
<evidence type="ECO:0000256" key="1">
    <source>
        <dbReference type="SAM" id="SignalP"/>
    </source>
</evidence>
<sequence length="156" mass="16790">MKKIASLLMALALVFTMAACGDSKDEDKDFTLDQKKLAEELLSEISFEDELSEVDAAMLYTGLDASAVAESLTYSGTGGTPEEIAVFKAASADKVDGLKKMIESRNEELQISYAGYGPEQVPKLKDAVLETKGLYVVYCVGPDASAAKEIINSYLK</sequence>
<dbReference type="EMBL" id="SGXF01000002">
    <property type="protein sequence ID" value="RZT01029.1"/>
    <property type="molecule type" value="Genomic_DNA"/>
</dbReference>
<proteinExistence type="predicted"/>
<accession>A0A4V2F7U3</accession>
<gene>
    <name evidence="2" type="ORF">EV209_1467</name>
</gene>